<keyword evidence="3" id="KW-1185">Reference proteome</keyword>
<dbReference type="SUPFAM" id="SSF88874">
    <property type="entry name" value="Receptor-binding domain of short tail fibre protein gp12"/>
    <property type="match status" value="1"/>
</dbReference>
<gene>
    <name evidence="2" type="ORF">NUH88_15995</name>
</gene>
<dbReference type="KEGG" id="naci:NUH88_15995"/>
<dbReference type="InterPro" id="IPR037053">
    <property type="entry name" value="Phage_tail_collar_dom_sf"/>
</dbReference>
<dbReference type="Gene3D" id="3.90.1340.10">
    <property type="entry name" value="Phage tail collar domain"/>
    <property type="match status" value="1"/>
</dbReference>
<evidence type="ECO:0000259" key="1">
    <source>
        <dbReference type="Pfam" id="PF07484"/>
    </source>
</evidence>
<dbReference type="EMBL" id="CP102480">
    <property type="protein sequence ID" value="UUX48893.1"/>
    <property type="molecule type" value="Genomic_DNA"/>
</dbReference>
<reference evidence="2" key="1">
    <citation type="submission" date="2022-08" db="EMBL/GenBank/DDBJ databases">
        <title>Nisaea acidiphila sp. nov., isolated from a marine algal debris and emended description of the genus Nisaea Urios et al. 2008.</title>
        <authorList>
            <person name="Kwon K."/>
        </authorList>
    </citation>
    <scope>NUCLEOTIDE SEQUENCE</scope>
    <source>
        <strain evidence="2">MEBiC11861</strain>
    </source>
</reference>
<evidence type="ECO:0000313" key="2">
    <source>
        <dbReference type="EMBL" id="UUX48893.1"/>
    </source>
</evidence>
<feature type="domain" description="Phage tail collar" evidence="1">
    <location>
        <begin position="10"/>
        <end position="63"/>
    </location>
</feature>
<sequence>MGIDPFVADVAIYAFRFAPVNWASCYGAPISQSQNTALFSLIGTTYGGSRANFNLPDLKLRTPIGFDSGGSNGLTSFALGATGGANSIKLDVWNLPEHSHVAGFVSTSKGLPARFEMVDGSATESIPEDWTFLASPSATSGGPTTLGFGDSDSDEDKVKLGGVSGGVTSGSVTIGSSGDGERFQNYDPLLTVNFCIALDGIYPSRD</sequence>
<protein>
    <submittedName>
        <fullName evidence="2">Tail fiber protein</fullName>
    </submittedName>
</protein>
<dbReference type="InterPro" id="IPR011083">
    <property type="entry name" value="Phage_tail_collar_dom"/>
</dbReference>
<name>A0A9J7AU29_9PROT</name>
<proteinExistence type="predicted"/>
<accession>A0A9J7AU29</accession>
<evidence type="ECO:0000313" key="3">
    <source>
        <dbReference type="Proteomes" id="UP001060336"/>
    </source>
</evidence>
<dbReference type="RefSeq" id="WP_257767395.1">
    <property type="nucleotide sequence ID" value="NZ_CP102480.1"/>
</dbReference>
<dbReference type="Pfam" id="PF07484">
    <property type="entry name" value="Collar"/>
    <property type="match status" value="1"/>
</dbReference>
<dbReference type="Proteomes" id="UP001060336">
    <property type="component" value="Chromosome"/>
</dbReference>
<organism evidence="2 3">
    <name type="scientific">Nisaea acidiphila</name>
    <dbReference type="NCBI Taxonomy" id="1862145"/>
    <lineage>
        <taxon>Bacteria</taxon>
        <taxon>Pseudomonadati</taxon>
        <taxon>Pseudomonadota</taxon>
        <taxon>Alphaproteobacteria</taxon>
        <taxon>Rhodospirillales</taxon>
        <taxon>Thalassobaculaceae</taxon>
        <taxon>Nisaea</taxon>
    </lineage>
</organism>
<dbReference type="AlphaFoldDB" id="A0A9J7AU29"/>